<dbReference type="InterPro" id="IPR051531">
    <property type="entry name" value="N-acetyltransferase"/>
</dbReference>
<gene>
    <name evidence="5" type="ORF">IW245_003884</name>
</gene>
<keyword evidence="6" id="KW-1185">Reference proteome</keyword>
<dbReference type="InterPro" id="IPR016181">
    <property type="entry name" value="Acyl_CoA_acyltransferase"/>
</dbReference>
<name>A0A8J7GJB7_9ACTN</name>
<dbReference type="Pfam" id="PF13302">
    <property type="entry name" value="Acetyltransf_3"/>
    <property type="match status" value="1"/>
</dbReference>
<dbReference type="Proteomes" id="UP000622552">
    <property type="component" value="Unassembled WGS sequence"/>
</dbReference>
<comment type="similarity">
    <text evidence="3">Belongs to the acetyltransferase family. RimJ subfamily.</text>
</comment>
<evidence type="ECO:0000313" key="5">
    <source>
        <dbReference type="EMBL" id="MBG6137690.1"/>
    </source>
</evidence>
<dbReference type="PROSITE" id="PS51186">
    <property type="entry name" value="GNAT"/>
    <property type="match status" value="1"/>
</dbReference>
<comment type="caution">
    <text evidence="5">The sequence shown here is derived from an EMBL/GenBank/DDBJ whole genome shotgun (WGS) entry which is preliminary data.</text>
</comment>
<dbReference type="GO" id="GO:0005737">
    <property type="term" value="C:cytoplasm"/>
    <property type="evidence" value="ECO:0007669"/>
    <property type="project" value="TreeGrafter"/>
</dbReference>
<accession>A0A8J7GJB7</accession>
<protein>
    <submittedName>
        <fullName evidence="5">Ribosomal-protein-alanine N-acetyltransferase</fullName>
        <ecNumber evidence="5">2.3.1.267</ecNumber>
    </submittedName>
</protein>
<evidence type="ECO:0000313" key="6">
    <source>
        <dbReference type="Proteomes" id="UP000622552"/>
    </source>
</evidence>
<dbReference type="GO" id="GO:0008999">
    <property type="term" value="F:protein-N-terminal-alanine acetyltransferase activity"/>
    <property type="evidence" value="ECO:0007669"/>
    <property type="project" value="UniProtKB-EC"/>
</dbReference>
<reference evidence="5" key="1">
    <citation type="submission" date="2020-11" db="EMBL/GenBank/DDBJ databases">
        <title>Sequencing the genomes of 1000 actinobacteria strains.</title>
        <authorList>
            <person name="Klenk H.-P."/>
        </authorList>
    </citation>
    <scope>NUCLEOTIDE SEQUENCE</scope>
    <source>
        <strain evidence="5">DSM 45356</strain>
    </source>
</reference>
<dbReference type="SUPFAM" id="SSF55729">
    <property type="entry name" value="Acyl-CoA N-acyltransferases (Nat)"/>
    <property type="match status" value="1"/>
</dbReference>
<evidence type="ECO:0000256" key="2">
    <source>
        <dbReference type="ARBA" id="ARBA00023315"/>
    </source>
</evidence>
<dbReference type="AlphaFoldDB" id="A0A8J7GJB7"/>
<dbReference type="Gene3D" id="3.40.630.30">
    <property type="match status" value="1"/>
</dbReference>
<proteinExistence type="inferred from homology"/>
<dbReference type="PANTHER" id="PTHR43792">
    <property type="entry name" value="GNAT FAMILY, PUTATIVE (AFU_ORTHOLOGUE AFUA_3G00765)-RELATED-RELATED"/>
    <property type="match status" value="1"/>
</dbReference>
<dbReference type="InterPro" id="IPR000182">
    <property type="entry name" value="GNAT_dom"/>
</dbReference>
<dbReference type="EMBL" id="JADOUF010000001">
    <property type="protein sequence ID" value="MBG6137690.1"/>
    <property type="molecule type" value="Genomic_DNA"/>
</dbReference>
<keyword evidence="2 5" id="KW-0012">Acyltransferase</keyword>
<evidence type="ECO:0000259" key="4">
    <source>
        <dbReference type="PROSITE" id="PS51186"/>
    </source>
</evidence>
<keyword evidence="1 5" id="KW-0808">Transferase</keyword>
<organism evidence="5 6">
    <name type="scientific">Longispora fulva</name>
    <dbReference type="NCBI Taxonomy" id="619741"/>
    <lineage>
        <taxon>Bacteria</taxon>
        <taxon>Bacillati</taxon>
        <taxon>Actinomycetota</taxon>
        <taxon>Actinomycetes</taxon>
        <taxon>Micromonosporales</taxon>
        <taxon>Micromonosporaceae</taxon>
        <taxon>Longispora</taxon>
    </lineage>
</organism>
<feature type="domain" description="N-acetyltransferase" evidence="4">
    <location>
        <begin position="12"/>
        <end position="180"/>
    </location>
</feature>
<dbReference type="EC" id="2.3.1.267" evidence="5"/>
<evidence type="ECO:0000256" key="3">
    <source>
        <dbReference type="ARBA" id="ARBA00038502"/>
    </source>
</evidence>
<dbReference type="RefSeq" id="WP_197004525.1">
    <property type="nucleotide sequence ID" value="NZ_BONS01000024.1"/>
</dbReference>
<evidence type="ECO:0000256" key="1">
    <source>
        <dbReference type="ARBA" id="ARBA00022679"/>
    </source>
</evidence>
<sequence length="185" mass="20248">MINDSVALVPGVTLRPATLADAPGLHRAYLRNRDHLRPWDPRRGEDFFTLAGQVARLTDQLQQRAAGRLALWVLLDDSEVVGTVTLTNIAHGPLRSANLGYWIDTGQVGRGLATAAALAACRAADERLGLHRLEAGAMVANVGSQRVLANCGFELIGTARNYLHIDGEWRDHVLFQRILNDRQPS</sequence>
<dbReference type="PANTHER" id="PTHR43792:SF8">
    <property type="entry name" value="[RIBOSOMAL PROTEIN US5]-ALANINE N-ACETYLTRANSFERASE"/>
    <property type="match status" value="1"/>
</dbReference>